<dbReference type="Proteomes" id="UP000187209">
    <property type="component" value="Unassembled WGS sequence"/>
</dbReference>
<dbReference type="AlphaFoldDB" id="A0A1R2D508"/>
<comment type="caution">
    <text evidence="3">The sequence shown here is derived from an EMBL/GenBank/DDBJ whole genome shotgun (WGS) entry which is preliminary data.</text>
</comment>
<keyword evidence="2" id="KW-0472">Membrane</keyword>
<dbReference type="Gene3D" id="3.40.50.300">
    <property type="entry name" value="P-loop containing nucleotide triphosphate hydrolases"/>
    <property type="match status" value="1"/>
</dbReference>
<feature type="transmembrane region" description="Helical" evidence="2">
    <location>
        <begin position="180"/>
        <end position="198"/>
    </location>
</feature>
<organism evidence="3 4">
    <name type="scientific">Stentor coeruleus</name>
    <dbReference type="NCBI Taxonomy" id="5963"/>
    <lineage>
        <taxon>Eukaryota</taxon>
        <taxon>Sar</taxon>
        <taxon>Alveolata</taxon>
        <taxon>Ciliophora</taxon>
        <taxon>Postciliodesmatophora</taxon>
        <taxon>Heterotrichea</taxon>
        <taxon>Heterotrichida</taxon>
        <taxon>Stentoridae</taxon>
        <taxon>Stentor</taxon>
    </lineage>
</organism>
<dbReference type="CDD" id="cd00154">
    <property type="entry name" value="Rab"/>
    <property type="match status" value="1"/>
</dbReference>
<evidence type="ECO:0000256" key="1">
    <source>
        <dbReference type="ARBA" id="ARBA00006270"/>
    </source>
</evidence>
<dbReference type="PROSITE" id="PS51419">
    <property type="entry name" value="RAB"/>
    <property type="match status" value="1"/>
</dbReference>
<gene>
    <name evidence="3" type="ORF">SteCoe_69</name>
</gene>
<dbReference type="PRINTS" id="PR00449">
    <property type="entry name" value="RASTRNSFRMNG"/>
</dbReference>
<dbReference type="EMBL" id="MPUH01000001">
    <property type="protein sequence ID" value="OMJ96333.1"/>
    <property type="molecule type" value="Genomic_DNA"/>
</dbReference>
<evidence type="ECO:0000256" key="2">
    <source>
        <dbReference type="SAM" id="Phobius"/>
    </source>
</evidence>
<dbReference type="SMART" id="SM00174">
    <property type="entry name" value="RHO"/>
    <property type="match status" value="1"/>
</dbReference>
<keyword evidence="4" id="KW-1185">Reference proteome</keyword>
<dbReference type="GO" id="GO:0003924">
    <property type="term" value="F:GTPase activity"/>
    <property type="evidence" value="ECO:0007669"/>
    <property type="project" value="InterPro"/>
</dbReference>
<dbReference type="SMART" id="SM00175">
    <property type="entry name" value="RAB"/>
    <property type="match status" value="1"/>
</dbReference>
<dbReference type="InterPro" id="IPR001806">
    <property type="entry name" value="Small_GTPase"/>
</dbReference>
<dbReference type="InterPro" id="IPR050209">
    <property type="entry name" value="Rab_GTPases_membrane_traffic"/>
</dbReference>
<dbReference type="PROSITE" id="PS51421">
    <property type="entry name" value="RAS"/>
    <property type="match status" value="1"/>
</dbReference>
<dbReference type="InterPro" id="IPR027417">
    <property type="entry name" value="P-loop_NTPase"/>
</dbReference>
<dbReference type="GO" id="GO:0005525">
    <property type="term" value="F:GTP binding"/>
    <property type="evidence" value="ECO:0007669"/>
    <property type="project" value="InterPro"/>
</dbReference>
<evidence type="ECO:0000313" key="3">
    <source>
        <dbReference type="EMBL" id="OMJ96333.1"/>
    </source>
</evidence>
<keyword evidence="2" id="KW-1133">Transmembrane helix</keyword>
<comment type="similarity">
    <text evidence="1">Belongs to the small GTPase superfamily. Rab family.</text>
</comment>
<reference evidence="3 4" key="1">
    <citation type="submission" date="2016-11" db="EMBL/GenBank/DDBJ databases">
        <title>The macronuclear genome of Stentor coeruleus: a giant cell with tiny introns.</title>
        <authorList>
            <person name="Slabodnick M."/>
            <person name="Ruby J.G."/>
            <person name="Reiff S.B."/>
            <person name="Swart E.C."/>
            <person name="Gosai S."/>
            <person name="Prabakaran S."/>
            <person name="Witkowska E."/>
            <person name="Larue G.E."/>
            <person name="Fisher S."/>
            <person name="Freeman R.M."/>
            <person name="Gunawardena J."/>
            <person name="Chu W."/>
            <person name="Stover N.A."/>
            <person name="Gregory B.D."/>
            <person name="Nowacki M."/>
            <person name="Derisi J."/>
            <person name="Roy S.W."/>
            <person name="Marshall W.F."/>
            <person name="Sood P."/>
        </authorList>
    </citation>
    <scope>NUCLEOTIDE SEQUENCE [LARGE SCALE GENOMIC DNA]</scope>
    <source>
        <strain evidence="3">WM001</strain>
    </source>
</reference>
<proteinExistence type="inferred from homology"/>
<dbReference type="FunFam" id="3.40.50.300:FF:001447">
    <property type="entry name" value="Ras-related protein Rab-1B"/>
    <property type="match status" value="1"/>
</dbReference>
<dbReference type="PANTHER" id="PTHR47979">
    <property type="entry name" value="DRAB11-RELATED"/>
    <property type="match status" value="1"/>
</dbReference>
<dbReference type="SUPFAM" id="SSF52540">
    <property type="entry name" value="P-loop containing nucleoside triphosphate hydrolases"/>
    <property type="match status" value="1"/>
</dbReference>
<dbReference type="Pfam" id="PF00071">
    <property type="entry name" value="Ras"/>
    <property type="match status" value="1"/>
</dbReference>
<dbReference type="SMART" id="SM00173">
    <property type="entry name" value="RAS"/>
    <property type="match status" value="1"/>
</dbReference>
<evidence type="ECO:0000313" key="4">
    <source>
        <dbReference type="Proteomes" id="UP000187209"/>
    </source>
</evidence>
<dbReference type="NCBIfam" id="TIGR00231">
    <property type="entry name" value="small_GTP"/>
    <property type="match status" value="1"/>
</dbReference>
<accession>A0A1R2D508</accession>
<protein>
    <submittedName>
        <fullName evidence="3">Uncharacterized protein</fullName>
    </submittedName>
</protein>
<dbReference type="InterPro" id="IPR005225">
    <property type="entry name" value="Small_GTP-bd"/>
</dbReference>
<sequence>MKLYNLVVIGEPEVGKTSLISSFISDYSIKCYKSELVSGLQTCIVKINTDIEIKVQIYDMTTNDRSILLTNQHLPSAHGIIIVYDITNDQTFNSCKNITKKLISCINSNRNMMIVGNKLDKNDVRKVERASAELFAQQNSCIFNESSAVTGEGVKEVFEEIVFSIYKDWDRIFDRPKTNYYFALALTVIICAVVIIWFV</sequence>
<name>A0A1R2D508_9CILI</name>
<keyword evidence="2" id="KW-0812">Transmembrane</keyword>
<dbReference type="OrthoDB" id="63533at2759"/>